<feature type="chain" id="PRO_5047538449" description="Right handed beta helix domain-containing protein" evidence="1">
    <location>
        <begin position="21"/>
        <end position="353"/>
    </location>
</feature>
<dbReference type="Gene3D" id="2.160.20.10">
    <property type="entry name" value="Single-stranded right-handed beta-helix, Pectin lyase-like"/>
    <property type="match status" value="1"/>
</dbReference>
<dbReference type="InterPro" id="IPR012334">
    <property type="entry name" value="Pectin_lyas_fold"/>
</dbReference>
<dbReference type="RefSeq" id="WP_386061400.1">
    <property type="nucleotide sequence ID" value="NZ_JBHLTQ010000003.1"/>
</dbReference>
<sequence length="353" mass="37596">MKTKLLLTTIALILFQFAVAQTVYTVDNRPESGAQYTTVQAAIDAASAGDVIYIHPSPTSYGSVNVTKTLKLVGPGHNPENSDGLTADLSTIALHADSANSIITGLVLSNITAYSLGTNTHGIHIINNRITNYIDGYAFDGQSNNWIVEGNYFDAGSYLTDCIRANNLNNLQVRNNIIKGQISSSNHTNVFTNNLFIQEDPSGDAQVFVGSNGITSPIVANNMFVFTDADITGLSSTGTAITYTNCLTWKVAGGTPLPALSGSGNLDNTDPQFANIPTSLTDYYNNDYSLNAGSPAIGSATDSGDLGIFGRNFPYDINGRAHSMPYPEAMTILNTVVQPGQDLNVEFQATQKN</sequence>
<accession>A0ABV6Q7D1</accession>
<evidence type="ECO:0000313" key="2">
    <source>
        <dbReference type="EMBL" id="MFC0604195.1"/>
    </source>
</evidence>
<dbReference type="SUPFAM" id="SSF51126">
    <property type="entry name" value="Pectin lyase-like"/>
    <property type="match status" value="1"/>
</dbReference>
<evidence type="ECO:0000313" key="3">
    <source>
        <dbReference type="Proteomes" id="UP001589832"/>
    </source>
</evidence>
<protein>
    <recommendedName>
        <fullName evidence="4">Right handed beta helix domain-containing protein</fullName>
    </recommendedName>
</protein>
<evidence type="ECO:0008006" key="4">
    <source>
        <dbReference type="Google" id="ProtNLM"/>
    </source>
</evidence>
<feature type="signal peptide" evidence="1">
    <location>
        <begin position="1"/>
        <end position="20"/>
    </location>
</feature>
<keyword evidence="1" id="KW-0732">Signal</keyword>
<dbReference type="Proteomes" id="UP001589832">
    <property type="component" value="Unassembled WGS sequence"/>
</dbReference>
<organism evidence="2 3">
    <name type="scientific">Winogradskyella pulchriflava</name>
    <dbReference type="NCBI Taxonomy" id="1110688"/>
    <lineage>
        <taxon>Bacteria</taxon>
        <taxon>Pseudomonadati</taxon>
        <taxon>Bacteroidota</taxon>
        <taxon>Flavobacteriia</taxon>
        <taxon>Flavobacteriales</taxon>
        <taxon>Flavobacteriaceae</taxon>
        <taxon>Winogradskyella</taxon>
    </lineage>
</organism>
<gene>
    <name evidence="2" type="ORF">ACFFGA_06495</name>
</gene>
<dbReference type="EMBL" id="JBHLTQ010000003">
    <property type="protein sequence ID" value="MFC0604195.1"/>
    <property type="molecule type" value="Genomic_DNA"/>
</dbReference>
<name>A0ABV6Q7D1_9FLAO</name>
<proteinExistence type="predicted"/>
<reference evidence="2 3" key="1">
    <citation type="submission" date="2024-09" db="EMBL/GenBank/DDBJ databases">
        <authorList>
            <person name="Sun Q."/>
            <person name="Mori K."/>
        </authorList>
    </citation>
    <scope>NUCLEOTIDE SEQUENCE [LARGE SCALE GENOMIC DNA]</scope>
    <source>
        <strain evidence="2 3">NCAIM B.02481</strain>
    </source>
</reference>
<dbReference type="InterPro" id="IPR011050">
    <property type="entry name" value="Pectin_lyase_fold/virulence"/>
</dbReference>
<evidence type="ECO:0000256" key="1">
    <source>
        <dbReference type="SAM" id="SignalP"/>
    </source>
</evidence>
<comment type="caution">
    <text evidence="2">The sequence shown here is derived from an EMBL/GenBank/DDBJ whole genome shotgun (WGS) entry which is preliminary data.</text>
</comment>
<keyword evidence="3" id="KW-1185">Reference proteome</keyword>